<dbReference type="RefSeq" id="WP_039348859.1">
    <property type="nucleotide sequence ID" value="NZ_FOLA01000003.1"/>
</dbReference>
<feature type="domain" description="TPM" evidence="1">
    <location>
        <begin position="4"/>
        <end position="117"/>
    </location>
</feature>
<keyword evidence="3" id="KW-1185">Reference proteome</keyword>
<accession>A0A0C1FCX7</accession>
<sequence length="143" mass="16414">MMNDFLTDQQMASLVEAIQTAEDYSSGEIRIHIDSNTEGNNAEIAFEVFKRLCKDKTVARNAVLFHVNFEQKYLTIIGDEGIHEKVNQNFWERMHDRITAEFSKGNFHDGLKNAVLETGLELKKYFPITGENPNELPNEITFS</sequence>
<dbReference type="Proteomes" id="UP000031473">
    <property type="component" value="Unassembled WGS sequence"/>
</dbReference>
<reference evidence="2 3" key="1">
    <citation type="submission" date="2014-10" db="EMBL/GenBank/DDBJ databases">
        <title>Kaistella jeonii genome.</title>
        <authorList>
            <person name="Clayton J.T."/>
            <person name="Newman J.D."/>
        </authorList>
    </citation>
    <scope>NUCLEOTIDE SEQUENCE [LARGE SCALE GENOMIC DNA]</scope>
    <source>
        <strain evidence="2 3">DSM 17048</strain>
    </source>
</reference>
<dbReference type="Gene3D" id="3.10.310.50">
    <property type="match status" value="1"/>
</dbReference>
<dbReference type="EMBL" id="JSYL01000002">
    <property type="protein sequence ID" value="KIA89678.1"/>
    <property type="molecule type" value="Genomic_DNA"/>
</dbReference>
<protein>
    <submittedName>
        <fullName evidence="2">Membrane protein</fullName>
    </submittedName>
</protein>
<organism evidence="2 3">
    <name type="scientific">Kaistella jeonii</name>
    <dbReference type="NCBI Taxonomy" id="266749"/>
    <lineage>
        <taxon>Bacteria</taxon>
        <taxon>Pseudomonadati</taxon>
        <taxon>Bacteroidota</taxon>
        <taxon>Flavobacteriia</taxon>
        <taxon>Flavobacteriales</taxon>
        <taxon>Weeksellaceae</taxon>
        <taxon>Chryseobacterium group</taxon>
        <taxon>Kaistella</taxon>
    </lineage>
</organism>
<dbReference type="Pfam" id="PF04536">
    <property type="entry name" value="TPM_phosphatase"/>
    <property type="match status" value="1"/>
</dbReference>
<dbReference type="OrthoDB" id="9786161at2"/>
<gene>
    <name evidence="2" type="ORF">OA86_03350</name>
</gene>
<name>A0A0C1FCX7_9FLAO</name>
<proteinExistence type="predicted"/>
<dbReference type="InterPro" id="IPR007621">
    <property type="entry name" value="TPM_dom"/>
</dbReference>
<comment type="caution">
    <text evidence="2">The sequence shown here is derived from an EMBL/GenBank/DDBJ whole genome shotgun (WGS) entry which is preliminary data.</text>
</comment>
<evidence type="ECO:0000313" key="3">
    <source>
        <dbReference type="Proteomes" id="UP000031473"/>
    </source>
</evidence>
<evidence type="ECO:0000313" key="2">
    <source>
        <dbReference type="EMBL" id="KIA89678.1"/>
    </source>
</evidence>
<evidence type="ECO:0000259" key="1">
    <source>
        <dbReference type="Pfam" id="PF04536"/>
    </source>
</evidence>
<dbReference type="STRING" id="266749.SAMN05421876_103226"/>
<dbReference type="AlphaFoldDB" id="A0A0C1FCX7"/>